<dbReference type="InterPro" id="IPR001932">
    <property type="entry name" value="PPM-type_phosphatase-like_dom"/>
</dbReference>
<dbReference type="PANTHER" id="PTHR13832">
    <property type="entry name" value="PROTEIN PHOSPHATASE 2C"/>
    <property type="match status" value="1"/>
</dbReference>
<feature type="domain" description="PPM-type phosphatase" evidence="1">
    <location>
        <begin position="14"/>
        <end position="260"/>
    </location>
</feature>
<evidence type="ECO:0000313" key="3">
    <source>
        <dbReference type="Proteomes" id="UP000185544"/>
    </source>
</evidence>
<dbReference type="NCBIfam" id="NF033484">
    <property type="entry name" value="Stp1_PP2C_phos"/>
    <property type="match status" value="1"/>
</dbReference>
<sequence>MQKVVVSNSARVEVVADTHVGIKRTHNEDSFAVVQEAGLYMITDGMGGHASGEIASQMAIEVVHDFFKATASDPNRTWPYKMDRTKAYEENRLSAAIRLANLHIYERAQRDPQRHGMGTTIVAMLSAYNGMYIAHVGDSRVYRIRNHQIQRLTEDHSLLNDYIKMNLIKEEEIALFPHKNVIVRALGMKETVHVDTCFDRSETNDIYLLCSDGLSGPVSDEELLHIVDSTSYLTYAVSHLIERANKKGGPDNITAILVRRLE</sequence>
<accession>A0A1L6MZQ6</accession>
<dbReference type="SUPFAM" id="SSF81606">
    <property type="entry name" value="PP2C-like"/>
    <property type="match status" value="1"/>
</dbReference>
<dbReference type="GO" id="GO:0004722">
    <property type="term" value="F:protein serine/threonine phosphatase activity"/>
    <property type="evidence" value="ECO:0007669"/>
    <property type="project" value="InterPro"/>
</dbReference>
<dbReference type="Pfam" id="PF13672">
    <property type="entry name" value="PP2C_2"/>
    <property type="match status" value="1"/>
</dbReference>
<dbReference type="Gene3D" id="3.60.40.10">
    <property type="entry name" value="PPM-type phosphatase domain"/>
    <property type="match status" value="1"/>
</dbReference>
<dbReference type="AlphaFoldDB" id="A0A1L6MZQ6"/>
<evidence type="ECO:0000313" key="2">
    <source>
        <dbReference type="EMBL" id="APS00976.1"/>
    </source>
</evidence>
<dbReference type="PANTHER" id="PTHR13832:SF827">
    <property type="entry name" value="PROTEIN PHOSPHATASE 1L"/>
    <property type="match status" value="1"/>
</dbReference>
<dbReference type="EMBL" id="CP016908">
    <property type="protein sequence ID" value="APS00976.1"/>
    <property type="molecule type" value="Genomic_DNA"/>
</dbReference>
<dbReference type="SMART" id="SM00332">
    <property type="entry name" value="PP2Cc"/>
    <property type="match status" value="1"/>
</dbReference>
<proteinExistence type="predicted"/>
<dbReference type="InterPro" id="IPR015655">
    <property type="entry name" value="PP2C"/>
</dbReference>
<keyword evidence="3" id="KW-1185">Reference proteome</keyword>
<name>A0A1L6MZQ6_9BACT</name>
<dbReference type="OrthoDB" id="5496340at2"/>
<dbReference type="Proteomes" id="UP000185544">
    <property type="component" value="Chromosome"/>
</dbReference>
<evidence type="ECO:0000259" key="1">
    <source>
        <dbReference type="PROSITE" id="PS51746"/>
    </source>
</evidence>
<protein>
    <submittedName>
        <fullName evidence="2">Serine/threonine protein phosphatase</fullName>
    </submittedName>
</protein>
<dbReference type="RefSeq" id="WP_075277677.1">
    <property type="nucleotide sequence ID" value="NZ_CP016908.1"/>
</dbReference>
<dbReference type="KEGG" id="pabo:BCY86_08815"/>
<organism evidence="2 3">
    <name type="scientific">Pajaroellobacter abortibovis</name>
    <dbReference type="NCBI Taxonomy" id="1882918"/>
    <lineage>
        <taxon>Bacteria</taxon>
        <taxon>Pseudomonadati</taxon>
        <taxon>Myxococcota</taxon>
        <taxon>Polyangia</taxon>
        <taxon>Polyangiales</taxon>
        <taxon>Polyangiaceae</taxon>
    </lineage>
</organism>
<gene>
    <name evidence="2" type="ORF">BCY86_08815</name>
</gene>
<dbReference type="PROSITE" id="PS51746">
    <property type="entry name" value="PPM_2"/>
    <property type="match status" value="1"/>
</dbReference>
<dbReference type="SMART" id="SM00331">
    <property type="entry name" value="PP2C_SIG"/>
    <property type="match status" value="1"/>
</dbReference>
<reference evidence="2 3" key="1">
    <citation type="submission" date="2016-08" db="EMBL/GenBank/DDBJ databases">
        <title>Identification and validation of antigenic proteins from Pajaroellobacter abortibovis using de-novo genome sequence assembly and reverse vaccinology.</title>
        <authorList>
            <person name="Welly B.T."/>
            <person name="Miller M.R."/>
            <person name="Stott J.L."/>
            <person name="Blanchard M.T."/>
            <person name="Islas-Trejo A.D."/>
            <person name="O'Rourke S.M."/>
            <person name="Young A.E."/>
            <person name="Medrano J.F."/>
            <person name="Van Eenennaam A.L."/>
        </authorList>
    </citation>
    <scope>NUCLEOTIDE SEQUENCE [LARGE SCALE GENOMIC DNA]</scope>
    <source>
        <strain evidence="2 3">BTF92-0548A/99-0131</strain>
    </source>
</reference>
<dbReference type="CDD" id="cd00143">
    <property type="entry name" value="PP2Cc"/>
    <property type="match status" value="1"/>
</dbReference>
<dbReference type="InterPro" id="IPR036457">
    <property type="entry name" value="PPM-type-like_dom_sf"/>
</dbReference>
<dbReference type="STRING" id="1882918.BCY86_08815"/>